<evidence type="ECO:0000256" key="4">
    <source>
        <dbReference type="ARBA" id="ARBA00023239"/>
    </source>
</evidence>
<reference evidence="11 12" key="1">
    <citation type="submission" date="2016-10" db="EMBL/GenBank/DDBJ databases">
        <authorList>
            <person name="Varghese N."/>
            <person name="Submissions S."/>
        </authorList>
    </citation>
    <scope>NUCLEOTIDE SEQUENCE [LARGE SCALE GENOMIC DNA]</scope>
    <source>
        <strain evidence="11 12">DSM 20748</strain>
    </source>
</reference>
<evidence type="ECO:0000256" key="2">
    <source>
        <dbReference type="ARBA" id="ARBA00008133"/>
    </source>
</evidence>
<feature type="domain" description="Tetrapyrrole biosynthesis uroporphyrinogen III synthase" evidence="10">
    <location>
        <begin position="19"/>
        <end position="245"/>
    </location>
</feature>
<evidence type="ECO:0000256" key="9">
    <source>
        <dbReference type="RuleBase" id="RU366031"/>
    </source>
</evidence>
<comment type="similarity">
    <text evidence="2 9">Belongs to the uroporphyrinogen-III synthase family.</text>
</comment>
<dbReference type="PANTHER" id="PTHR38042">
    <property type="entry name" value="UROPORPHYRINOGEN-III SYNTHASE, CHLOROPLASTIC"/>
    <property type="match status" value="1"/>
</dbReference>
<evidence type="ECO:0000256" key="3">
    <source>
        <dbReference type="ARBA" id="ARBA00013109"/>
    </source>
</evidence>
<dbReference type="EC" id="4.2.1.75" evidence="3 9"/>
<dbReference type="InterPro" id="IPR039793">
    <property type="entry name" value="UROS/Hem4"/>
</dbReference>
<keyword evidence="5 9" id="KW-0627">Porphyrin biosynthesis</keyword>
<gene>
    <name evidence="11" type="ORF">SAMN04488081_0901</name>
</gene>
<dbReference type="PANTHER" id="PTHR38042:SF1">
    <property type="entry name" value="UROPORPHYRINOGEN-III SYNTHASE, CHLOROPLASTIC"/>
    <property type="match status" value="1"/>
</dbReference>
<comment type="catalytic activity">
    <reaction evidence="8 9">
        <text>hydroxymethylbilane = uroporphyrinogen III + H2O</text>
        <dbReference type="Rhea" id="RHEA:18965"/>
        <dbReference type="ChEBI" id="CHEBI:15377"/>
        <dbReference type="ChEBI" id="CHEBI:57308"/>
        <dbReference type="ChEBI" id="CHEBI:57845"/>
        <dbReference type="EC" id="4.2.1.75"/>
    </reaction>
</comment>
<proteinExistence type="inferred from homology"/>
<evidence type="ECO:0000256" key="1">
    <source>
        <dbReference type="ARBA" id="ARBA00004772"/>
    </source>
</evidence>
<dbReference type="RefSeq" id="WP_093105911.1">
    <property type="nucleotide sequence ID" value="NZ_FNOS01000002.1"/>
</dbReference>
<dbReference type="EMBL" id="FNOS01000002">
    <property type="protein sequence ID" value="SDX63794.1"/>
    <property type="molecule type" value="Genomic_DNA"/>
</dbReference>
<organism evidence="11 12">
    <name type="scientific">Salimicrobium album</name>
    <dbReference type="NCBI Taxonomy" id="50717"/>
    <lineage>
        <taxon>Bacteria</taxon>
        <taxon>Bacillati</taxon>
        <taxon>Bacillota</taxon>
        <taxon>Bacilli</taxon>
        <taxon>Bacillales</taxon>
        <taxon>Bacillaceae</taxon>
        <taxon>Salimicrobium</taxon>
    </lineage>
</organism>
<protein>
    <recommendedName>
        <fullName evidence="7 9">Uroporphyrinogen-III synthase</fullName>
        <ecNumber evidence="3 9">4.2.1.75</ecNumber>
    </recommendedName>
</protein>
<evidence type="ECO:0000259" key="10">
    <source>
        <dbReference type="Pfam" id="PF02602"/>
    </source>
</evidence>
<accession>A0A1H3DDN1</accession>
<dbReference type="SUPFAM" id="SSF69618">
    <property type="entry name" value="HemD-like"/>
    <property type="match status" value="1"/>
</dbReference>
<evidence type="ECO:0000256" key="8">
    <source>
        <dbReference type="ARBA" id="ARBA00048617"/>
    </source>
</evidence>
<evidence type="ECO:0000256" key="7">
    <source>
        <dbReference type="ARBA" id="ARBA00040167"/>
    </source>
</evidence>
<dbReference type="Gene3D" id="3.40.50.10090">
    <property type="match status" value="2"/>
</dbReference>
<evidence type="ECO:0000313" key="11">
    <source>
        <dbReference type="EMBL" id="SDX63794.1"/>
    </source>
</evidence>
<dbReference type="InterPro" id="IPR003754">
    <property type="entry name" value="4pyrrol_synth_uPrphyn_synth"/>
</dbReference>
<comment type="function">
    <text evidence="6 9">Catalyzes cyclization of the linear tetrapyrrole, hydroxymethylbilane, to the macrocyclic uroporphyrinogen III.</text>
</comment>
<comment type="pathway">
    <text evidence="1 9">Porphyrin-containing compound metabolism; protoporphyrin-IX biosynthesis; coproporphyrinogen-III from 5-aminolevulinate: step 3/4.</text>
</comment>
<keyword evidence="4 9" id="KW-0456">Lyase</keyword>
<name>A0A1H3DDN1_9BACI</name>
<comment type="caution">
    <text evidence="11">The sequence shown here is derived from an EMBL/GenBank/DDBJ whole genome shotgun (WGS) entry which is preliminary data.</text>
</comment>
<keyword evidence="12" id="KW-1185">Reference proteome</keyword>
<dbReference type="CDD" id="cd06578">
    <property type="entry name" value="HemD"/>
    <property type="match status" value="1"/>
</dbReference>
<evidence type="ECO:0000256" key="6">
    <source>
        <dbReference type="ARBA" id="ARBA00037589"/>
    </source>
</evidence>
<evidence type="ECO:0000256" key="5">
    <source>
        <dbReference type="ARBA" id="ARBA00023244"/>
    </source>
</evidence>
<dbReference type="InterPro" id="IPR036108">
    <property type="entry name" value="4pyrrol_syn_uPrphyn_synt_sf"/>
</dbReference>
<dbReference type="Proteomes" id="UP000198647">
    <property type="component" value="Unassembled WGS sequence"/>
</dbReference>
<evidence type="ECO:0000313" key="12">
    <source>
        <dbReference type="Proteomes" id="UP000198647"/>
    </source>
</evidence>
<dbReference type="Pfam" id="PF02602">
    <property type="entry name" value="HEM4"/>
    <property type="match status" value="1"/>
</dbReference>
<sequence length="255" mass="28697">MSSLSGKEVLITRARHQADTLKERLESRGAGVTAVPLLSFAKRDSEENVRLLENLDAYDWVLITSTNGVWFFNELIRKYLESTPEGLKYAAVGPKTKLALEEEGRTVSFLPSSYSAEFLVKEWVPMLESDERVLYVRGNLSRETVREGLKEHHISFDSMTAYDTLILEEKAAELQDRLRNESWDALTFFSPSAVDAFCELSGTLCNRALDLPCFCIGPTTERQAADAGFTNIQSPATFTAEALIEKMEKYFNEKG</sequence>